<evidence type="ECO:0000313" key="1">
    <source>
        <dbReference type="EMBL" id="KAG2595673.1"/>
    </source>
</evidence>
<organism evidence="1 2">
    <name type="scientific">Panicum virgatum</name>
    <name type="common">Blackwell switchgrass</name>
    <dbReference type="NCBI Taxonomy" id="38727"/>
    <lineage>
        <taxon>Eukaryota</taxon>
        <taxon>Viridiplantae</taxon>
        <taxon>Streptophyta</taxon>
        <taxon>Embryophyta</taxon>
        <taxon>Tracheophyta</taxon>
        <taxon>Spermatophyta</taxon>
        <taxon>Magnoliopsida</taxon>
        <taxon>Liliopsida</taxon>
        <taxon>Poales</taxon>
        <taxon>Poaceae</taxon>
        <taxon>PACMAD clade</taxon>
        <taxon>Panicoideae</taxon>
        <taxon>Panicodae</taxon>
        <taxon>Paniceae</taxon>
        <taxon>Panicinae</taxon>
        <taxon>Panicum</taxon>
        <taxon>Panicum sect. Hiantes</taxon>
    </lineage>
</organism>
<sequence>MRKGGLPYGKRSANLSPYSICAWDSYKYLLRLVQLVQFKRRYRNSSTTTIGRQSPRN</sequence>
<protein>
    <submittedName>
        <fullName evidence="1">Uncharacterized protein</fullName>
    </submittedName>
</protein>
<dbReference type="EMBL" id="CM029045">
    <property type="protein sequence ID" value="KAG2595673.1"/>
    <property type="molecule type" value="Genomic_DNA"/>
</dbReference>
<evidence type="ECO:0000313" key="2">
    <source>
        <dbReference type="Proteomes" id="UP000823388"/>
    </source>
</evidence>
<keyword evidence="2" id="KW-1185">Reference proteome</keyword>
<accession>A0A8T0SFI2</accession>
<dbReference type="Proteomes" id="UP000823388">
    <property type="component" value="Chromosome 5K"/>
</dbReference>
<name>A0A8T0SFI2_PANVG</name>
<dbReference type="AlphaFoldDB" id="A0A8T0SFI2"/>
<proteinExistence type="predicted"/>
<reference evidence="1" key="1">
    <citation type="submission" date="2020-05" db="EMBL/GenBank/DDBJ databases">
        <title>WGS assembly of Panicum virgatum.</title>
        <authorList>
            <person name="Lovell J.T."/>
            <person name="Jenkins J."/>
            <person name="Shu S."/>
            <person name="Juenger T.E."/>
            <person name="Schmutz J."/>
        </authorList>
    </citation>
    <scope>NUCLEOTIDE SEQUENCE</scope>
    <source>
        <strain evidence="1">AP13</strain>
    </source>
</reference>
<comment type="caution">
    <text evidence="1">The sequence shown here is derived from an EMBL/GenBank/DDBJ whole genome shotgun (WGS) entry which is preliminary data.</text>
</comment>
<gene>
    <name evidence="1" type="ORF">PVAP13_5KG279874</name>
</gene>